<comment type="subcellular location">
    <subcellularLocation>
        <location evidence="1">Cell membrane</location>
        <topology evidence="1">Multi-pass membrane protein</topology>
    </subcellularLocation>
</comment>
<dbReference type="GO" id="GO:0004713">
    <property type="term" value="F:protein tyrosine kinase activity"/>
    <property type="evidence" value="ECO:0007669"/>
    <property type="project" value="TreeGrafter"/>
</dbReference>
<dbReference type="AlphaFoldDB" id="A0A1I0EVB4"/>
<evidence type="ECO:0000256" key="1">
    <source>
        <dbReference type="ARBA" id="ARBA00004651"/>
    </source>
</evidence>
<keyword evidence="2" id="KW-1003">Cell membrane</keyword>
<keyword evidence="4 6" id="KW-1133">Transmembrane helix</keyword>
<dbReference type="OrthoDB" id="8559110at2"/>
<dbReference type="PANTHER" id="PTHR32309">
    <property type="entry name" value="TYROSINE-PROTEIN KINASE"/>
    <property type="match status" value="1"/>
</dbReference>
<dbReference type="EMBL" id="FOIA01000030">
    <property type="protein sequence ID" value="SET48586.1"/>
    <property type="molecule type" value="Genomic_DNA"/>
</dbReference>
<dbReference type="PANTHER" id="PTHR32309:SF13">
    <property type="entry name" value="FERRIC ENTEROBACTIN TRANSPORT PROTEIN FEPE"/>
    <property type="match status" value="1"/>
</dbReference>
<evidence type="ECO:0000256" key="4">
    <source>
        <dbReference type="ARBA" id="ARBA00022989"/>
    </source>
</evidence>
<keyword evidence="5 6" id="KW-0472">Membrane</keyword>
<name>A0A1I0EVB4_9PROT</name>
<dbReference type="InterPro" id="IPR017468">
    <property type="entry name" value="Chain_len_reg_EpsF"/>
</dbReference>
<sequence>MNFLQLIRILQARHKIVLFVLLVTVLTTFCISILLPKSYKATTTVMLTSKGVDPVTGHTIPIQLMHGFMATQLDIITSSRTALMVVDRLKLDQHTAIRQRFEEADGEGSIRHWLASMLVKNLHVEPSRESNVISISFKGSDREFVAAVANAFARAYQEINIRLSVEPSQQASVYLSNQLHVLREKLQLAQKKVSRFQQEEGIVDVDNRLDVETRRLNELSSKLTLAQSDVMGSGGERSDSNTDGGHSLVNNTLINGLKVNLVQAEAKLADTQQRLGKNHPEYEGVKAQVAKIRAELAKHTKITTQKAISREAEIRDALDSQKTKVLALQQARNELKLLIREAEGAQHAYDSALQHLNRTSLEGRSDLSSVSILDPATVPTSHDSPNLQLNLIVSVFLGSLLGVVFGLLAEMADRRIRSTEDLIDVLQAPILGHIDLRSETTGRFHWTFLKPTHKVTEY</sequence>
<feature type="domain" description="Polysaccharide chain length determinant N-terminal" evidence="7">
    <location>
        <begin position="2"/>
        <end position="86"/>
    </location>
</feature>
<dbReference type="InterPro" id="IPR050445">
    <property type="entry name" value="Bact_polysacc_biosynth/exp"/>
</dbReference>
<feature type="transmembrane region" description="Helical" evidence="6">
    <location>
        <begin position="16"/>
        <end position="35"/>
    </location>
</feature>
<evidence type="ECO:0000256" key="3">
    <source>
        <dbReference type="ARBA" id="ARBA00022692"/>
    </source>
</evidence>
<keyword evidence="9" id="KW-1185">Reference proteome</keyword>
<feature type="transmembrane region" description="Helical" evidence="6">
    <location>
        <begin position="389"/>
        <end position="409"/>
    </location>
</feature>
<dbReference type="InterPro" id="IPR003856">
    <property type="entry name" value="LPS_length_determ_N"/>
</dbReference>
<protein>
    <submittedName>
        <fullName evidence="8">Chain length determinant protein EpsF</fullName>
    </submittedName>
</protein>
<proteinExistence type="predicted"/>
<keyword evidence="3 6" id="KW-0812">Transmembrane</keyword>
<gene>
    <name evidence="8" type="ORF">SAMN05216326_13024</name>
</gene>
<dbReference type="GO" id="GO:0005886">
    <property type="term" value="C:plasma membrane"/>
    <property type="evidence" value="ECO:0007669"/>
    <property type="project" value="UniProtKB-SubCell"/>
</dbReference>
<organism evidence="8 9">
    <name type="scientific">Nitrosomonas marina</name>
    <dbReference type="NCBI Taxonomy" id="917"/>
    <lineage>
        <taxon>Bacteria</taxon>
        <taxon>Pseudomonadati</taxon>
        <taxon>Pseudomonadota</taxon>
        <taxon>Betaproteobacteria</taxon>
        <taxon>Nitrosomonadales</taxon>
        <taxon>Nitrosomonadaceae</taxon>
        <taxon>Nitrosomonas</taxon>
    </lineage>
</organism>
<dbReference type="Proteomes" id="UP000199345">
    <property type="component" value="Unassembled WGS sequence"/>
</dbReference>
<dbReference type="NCBIfam" id="TIGR03017">
    <property type="entry name" value="EpsF"/>
    <property type="match status" value="1"/>
</dbReference>
<evidence type="ECO:0000313" key="8">
    <source>
        <dbReference type="EMBL" id="SET48586.1"/>
    </source>
</evidence>
<evidence type="ECO:0000313" key="9">
    <source>
        <dbReference type="Proteomes" id="UP000199345"/>
    </source>
</evidence>
<evidence type="ECO:0000259" key="7">
    <source>
        <dbReference type="Pfam" id="PF02706"/>
    </source>
</evidence>
<dbReference type="RefSeq" id="WP_090660592.1">
    <property type="nucleotide sequence ID" value="NZ_FOIA01000030.1"/>
</dbReference>
<evidence type="ECO:0000256" key="5">
    <source>
        <dbReference type="ARBA" id="ARBA00023136"/>
    </source>
</evidence>
<reference evidence="9" key="1">
    <citation type="submission" date="2016-10" db="EMBL/GenBank/DDBJ databases">
        <authorList>
            <person name="Varghese N."/>
            <person name="Submissions S."/>
        </authorList>
    </citation>
    <scope>NUCLEOTIDE SEQUENCE [LARGE SCALE GENOMIC DNA]</scope>
    <source>
        <strain evidence="9">Nm71</strain>
    </source>
</reference>
<evidence type="ECO:0000256" key="2">
    <source>
        <dbReference type="ARBA" id="ARBA00022475"/>
    </source>
</evidence>
<accession>A0A1I0EVB4</accession>
<dbReference type="Pfam" id="PF02706">
    <property type="entry name" value="Wzz"/>
    <property type="match status" value="1"/>
</dbReference>
<evidence type="ECO:0000256" key="6">
    <source>
        <dbReference type="SAM" id="Phobius"/>
    </source>
</evidence>